<dbReference type="GO" id="GO:0005634">
    <property type="term" value="C:nucleus"/>
    <property type="evidence" value="ECO:0007669"/>
    <property type="project" value="UniProtKB-SubCell"/>
</dbReference>
<evidence type="ECO:0000256" key="2">
    <source>
        <dbReference type="ARBA" id="ARBA00006357"/>
    </source>
</evidence>
<dbReference type="VEuPathDB" id="MicrosporidiaDB:VICG_00420"/>
<gene>
    <name evidence="7" type="ORF">VICG_00420</name>
</gene>
<dbReference type="GO" id="GO:0004527">
    <property type="term" value="F:exonuclease activity"/>
    <property type="evidence" value="ECO:0007669"/>
    <property type="project" value="InterPro"/>
</dbReference>
<dbReference type="PANTHER" id="PTHR12801:SF115">
    <property type="entry name" value="FI18136P1-RELATED"/>
    <property type="match status" value="1"/>
</dbReference>
<keyword evidence="3" id="KW-0540">Nuclease</keyword>
<keyword evidence="4" id="KW-0378">Hydrolase</keyword>
<evidence type="ECO:0000313" key="8">
    <source>
        <dbReference type="Proteomes" id="UP000011082"/>
    </source>
</evidence>
<evidence type="ECO:0000313" key="7">
    <source>
        <dbReference type="EMBL" id="ELA42668.1"/>
    </source>
</evidence>
<dbReference type="SUPFAM" id="SSF53098">
    <property type="entry name" value="Ribonuclease H-like"/>
    <property type="match status" value="1"/>
</dbReference>
<sequence length="423" mass="48415">MTKLTKPKYMKILDIQKVLKYIFIDEKRPRYIQLNPKPKSVAIVYVSQNVDISSLKVEQGDSSTGTILVKKDLRLPRKDSIKNDSSIYSTSGWENKESGVDPNQLSSFEVFLKNQGYLRVHLNEGISPKDLFKNILKSVDVKDSTLSVITPENLILIEKHNILHMFSYSKFIKSQANFDSSIFDSYSKPKIPSPYFLIAIDCEMMQCENETQVGRVSMLDHTGRIIYDKFIRPKAKVTNYLEQYSGLNEDNTSGGIALEKLNEDLLSIIGTNTYLLGHGLENDLEALCFYTDKVIDTSYLFLNSDGYKIKLSQLSKIYLGDQIQNKSHCPTEDALCCLKLLAFKISQLRNFFDPSGAVLELGVNPKNIKKLEDTYKSEGLFFHEESDVDKLSNFVKHHPDLFIIFIYQIKDQKYIALKQKTQE</sequence>
<feature type="domain" description="Exonuclease" evidence="6">
    <location>
        <begin position="196"/>
        <end position="350"/>
    </location>
</feature>
<evidence type="ECO:0000256" key="1">
    <source>
        <dbReference type="ARBA" id="ARBA00004123"/>
    </source>
</evidence>
<comment type="similarity">
    <text evidence="2">Belongs to the REXO1/REXO3 family.</text>
</comment>
<dbReference type="AlphaFoldDB" id="L2GP58"/>
<evidence type="ECO:0000256" key="3">
    <source>
        <dbReference type="ARBA" id="ARBA00022722"/>
    </source>
</evidence>
<dbReference type="PANTHER" id="PTHR12801">
    <property type="entry name" value="RNA EXONUCLEASE REXO1 / RECO3 FAMILY MEMBER-RELATED"/>
    <property type="match status" value="1"/>
</dbReference>
<evidence type="ECO:0000256" key="5">
    <source>
        <dbReference type="ARBA" id="ARBA00023242"/>
    </source>
</evidence>
<dbReference type="InParanoid" id="L2GP58"/>
<dbReference type="GeneID" id="19881138"/>
<dbReference type="STRING" id="993615.L2GP58"/>
<dbReference type="Gene3D" id="3.30.420.10">
    <property type="entry name" value="Ribonuclease H-like superfamily/Ribonuclease H"/>
    <property type="match status" value="1"/>
</dbReference>
<dbReference type="EMBL" id="JH370131">
    <property type="protein sequence ID" value="ELA42668.1"/>
    <property type="molecule type" value="Genomic_DNA"/>
</dbReference>
<reference evidence="8" key="1">
    <citation type="submission" date="2011-05" db="EMBL/GenBank/DDBJ databases">
        <title>The genome sequence of Vittaforma corneae strain ATCC 50505.</title>
        <authorList>
            <consortium name="The Broad Institute Genome Sequencing Platform"/>
            <person name="Cuomo C."/>
            <person name="Didier E."/>
            <person name="Bowers L."/>
            <person name="Young S.K."/>
            <person name="Zeng Q."/>
            <person name="Gargeya S."/>
            <person name="Fitzgerald M."/>
            <person name="Haas B."/>
            <person name="Abouelleil A."/>
            <person name="Alvarado L."/>
            <person name="Arachchi H.M."/>
            <person name="Berlin A."/>
            <person name="Chapman S.B."/>
            <person name="Gearin G."/>
            <person name="Goldberg J."/>
            <person name="Griggs A."/>
            <person name="Gujja S."/>
            <person name="Hansen M."/>
            <person name="Heiman D."/>
            <person name="Howarth C."/>
            <person name="Larimer J."/>
            <person name="Lui A."/>
            <person name="MacDonald P.J.P."/>
            <person name="McCowen C."/>
            <person name="Montmayeur A."/>
            <person name="Murphy C."/>
            <person name="Neiman D."/>
            <person name="Pearson M."/>
            <person name="Priest M."/>
            <person name="Roberts A."/>
            <person name="Saif S."/>
            <person name="Shea T."/>
            <person name="Sisk P."/>
            <person name="Stolte C."/>
            <person name="Sykes S."/>
            <person name="Wortman J."/>
            <person name="Nusbaum C."/>
            <person name="Birren B."/>
        </authorList>
    </citation>
    <scope>NUCLEOTIDE SEQUENCE [LARGE SCALE GENOMIC DNA]</scope>
    <source>
        <strain evidence="8">ATCC 50505</strain>
    </source>
</reference>
<dbReference type="Proteomes" id="UP000011082">
    <property type="component" value="Unassembled WGS sequence"/>
</dbReference>
<dbReference type="InterPro" id="IPR036397">
    <property type="entry name" value="RNaseH_sf"/>
</dbReference>
<keyword evidence="8" id="KW-1185">Reference proteome</keyword>
<evidence type="ECO:0000256" key="4">
    <source>
        <dbReference type="ARBA" id="ARBA00022801"/>
    </source>
</evidence>
<dbReference type="RefSeq" id="XP_007603873.1">
    <property type="nucleotide sequence ID" value="XM_007603811.1"/>
</dbReference>
<dbReference type="InterPro" id="IPR013520">
    <property type="entry name" value="Ribonucl_H"/>
</dbReference>
<dbReference type="OMA" id="YSHIEIN"/>
<name>L2GP58_VITCO</name>
<comment type="subcellular location">
    <subcellularLocation>
        <location evidence="1">Nucleus</location>
    </subcellularLocation>
</comment>
<accession>L2GP58</accession>
<dbReference type="InterPro" id="IPR012337">
    <property type="entry name" value="RNaseH-like_sf"/>
</dbReference>
<dbReference type="FunCoup" id="L2GP58">
    <property type="interactions" value="160"/>
</dbReference>
<dbReference type="GO" id="GO:0003676">
    <property type="term" value="F:nucleic acid binding"/>
    <property type="evidence" value="ECO:0007669"/>
    <property type="project" value="InterPro"/>
</dbReference>
<dbReference type="SMART" id="SM00479">
    <property type="entry name" value="EXOIII"/>
    <property type="match status" value="1"/>
</dbReference>
<evidence type="ECO:0000259" key="6">
    <source>
        <dbReference type="SMART" id="SM00479"/>
    </source>
</evidence>
<dbReference type="OrthoDB" id="8191639at2759"/>
<protein>
    <recommendedName>
        <fullName evidence="6">Exonuclease domain-containing protein</fullName>
    </recommendedName>
</protein>
<proteinExistence type="inferred from homology"/>
<keyword evidence="5" id="KW-0539">Nucleus</keyword>
<dbReference type="InterPro" id="IPR047021">
    <property type="entry name" value="REXO1/3/4-like"/>
</dbReference>
<organism evidence="7 8">
    <name type="scientific">Vittaforma corneae (strain ATCC 50505)</name>
    <name type="common">Microsporidian parasite</name>
    <name type="synonym">Nosema corneum</name>
    <dbReference type="NCBI Taxonomy" id="993615"/>
    <lineage>
        <taxon>Eukaryota</taxon>
        <taxon>Fungi</taxon>
        <taxon>Fungi incertae sedis</taxon>
        <taxon>Microsporidia</taxon>
        <taxon>Nosematidae</taxon>
        <taxon>Vittaforma</taxon>
    </lineage>
</organism>
<dbReference type="HOGENOM" id="CLU_054620_1_0_1"/>